<dbReference type="EMBL" id="BLXT01002520">
    <property type="protein sequence ID" value="GFN95571.1"/>
    <property type="molecule type" value="Genomic_DNA"/>
</dbReference>
<dbReference type="Proteomes" id="UP000735302">
    <property type="component" value="Unassembled WGS sequence"/>
</dbReference>
<organism evidence="1 2">
    <name type="scientific">Plakobranchus ocellatus</name>
    <dbReference type="NCBI Taxonomy" id="259542"/>
    <lineage>
        <taxon>Eukaryota</taxon>
        <taxon>Metazoa</taxon>
        <taxon>Spiralia</taxon>
        <taxon>Lophotrochozoa</taxon>
        <taxon>Mollusca</taxon>
        <taxon>Gastropoda</taxon>
        <taxon>Heterobranchia</taxon>
        <taxon>Euthyneura</taxon>
        <taxon>Panpulmonata</taxon>
        <taxon>Sacoglossa</taxon>
        <taxon>Placobranchoidea</taxon>
        <taxon>Plakobranchidae</taxon>
        <taxon>Plakobranchus</taxon>
    </lineage>
</organism>
<evidence type="ECO:0000313" key="2">
    <source>
        <dbReference type="Proteomes" id="UP000735302"/>
    </source>
</evidence>
<evidence type="ECO:0000313" key="1">
    <source>
        <dbReference type="EMBL" id="GFN95571.1"/>
    </source>
</evidence>
<gene>
    <name evidence="1" type="ORF">PoB_002207700</name>
</gene>
<sequence>MDAHLNYDEEAEEQMKQEAEQMHLPWRLVKDRTNPYTYFRDEEFQIRYRFRKEAAMELAEMGQHLHTLECRSKPFCLAMLDSSSIRHAVAVTLPNSPAIDLLEVTGDKIKVKRTLHTSRKYDAVAAINNHTLAVGYWRASGIDLIDLGGRVLRQI</sequence>
<keyword evidence="2" id="KW-1185">Reference proteome</keyword>
<comment type="caution">
    <text evidence="1">The sequence shown here is derived from an EMBL/GenBank/DDBJ whole genome shotgun (WGS) entry which is preliminary data.</text>
</comment>
<reference evidence="1 2" key="1">
    <citation type="journal article" date="2021" name="Elife">
        <title>Chloroplast acquisition without the gene transfer in kleptoplastic sea slugs, Plakobranchus ocellatus.</title>
        <authorList>
            <person name="Maeda T."/>
            <person name="Takahashi S."/>
            <person name="Yoshida T."/>
            <person name="Shimamura S."/>
            <person name="Takaki Y."/>
            <person name="Nagai Y."/>
            <person name="Toyoda A."/>
            <person name="Suzuki Y."/>
            <person name="Arimoto A."/>
            <person name="Ishii H."/>
            <person name="Satoh N."/>
            <person name="Nishiyama T."/>
            <person name="Hasebe M."/>
            <person name="Maruyama T."/>
            <person name="Minagawa J."/>
            <person name="Obokata J."/>
            <person name="Shigenobu S."/>
        </authorList>
    </citation>
    <scope>NUCLEOTIDE SEQUENCE [LARGE SCALE GENOMIC DNA]</scope>
</reference>
<feature type="non-terminal residue" evidence="1">
    <location>
        <position position="155"/>
    </location>
</feature>
<name>A0AAV3ZM26_9GAST</name>
<accession>A0AAV3ZM26</accession>
<protein>
    <submittedName>
        <fullName evidence="1">Uncharacterized protein</fullName>
    </submittedName>
</protein>
<proteinExistence type="predicted"/>
<dbReference type="AlphaFoldDB" id="A0AAV3ZM26"/>